<keyword evidence="7" id="KW-1185">Reference proteome</keyword>
<evidence type="ECO:0000313" key="5">
    <source>
        <dbReference type="EMBL" id="MDV7695027.1"/>
    </source>
</evidence>
<keyword evidence="2" id="KW-0547">Nucleotide-binding</keyword>
<dbReference type="GO" id="GO:0016887">
    <property type="term" value="F:ATP hydrolysis activity"/>
    <property type="evidence" value="ECO:0007669"/>
    <property type="project" value="InterPro"/>
</dbReference>
<proteinExistence type="predicted"/>
<evidence type="ECO:0000256" key="2">
    <source>
        <dbReference type="ARBA" id="ARBA00022741"/>
    </source>
</evidence>
<comment type="caution">
    <text evidence="5">The sequence shown here is derived from an EMBL/GenBank/DDBJ whole genome shotgun (WGS) entry which is preliminary data.</text>
</comment>
<protein>
    <submittedName>
        <fullName evidence="5">ATP-binding cassette domain-containing protein</fullName>
    </submittedName>
    <submittedName>
        <fullName evidence="6">Nitrate ABC transporter ATP-binding protein</fullName>
    </submittedName>
</protein>
<sequence>MALLQTHHISKTYSDHQILADINIQLNQGELVSILGVSGIGKTTLFNIIAGLLSPENGEVLLKNQPITNKTGQLSYMLQKDLLLPYRTIMGNVILPALMRGTSKKVAEAKAAPLFKLFGLQHTEKRYPQALSGGMRQRAALLRTYMFDKEVALLDEPFSALDEITKHQVHAWYLNLMSKINLSTLLITHDVEEAILLSDRIYILSGTPASITKEIIIDSELKKQPDFELSTSFLDYKRQILNLL</sequence>
<dbReference type="PANTHER" id="PTHR42788">
    <property type="entry name" value="TAURINE IMPORT ATP-BINDING PROTEIN-RELATED"/>
    <property type="match status" value="1"/>
</dbReference>
<dbReference type="InterPro" id="IPR017871">
    <property type="entry name" value="ABC_transporter-like_CS"/>
</dbReference>
<dbReference type="PROSITE" id="PS00211">
    <property type="entry name" value="ABC_TRANSPORTER_1"/>
    <property type="match status" value="1"/>
</dbReference>
<gene>
    <name evidence="6" type="ORF">A7K95_05940</name>
    <name evidence="5" type="ORF">GA842_09210</name>
</gene>
<evidence type="ECO:0000313" key="7">
    <source>
        <dbReference type="Proteomes" id="UP000077280"/>
    </source>
</evidence>
<accession>A0AAP5TCZ7</accession>
<dbReference type="GO" id="GO:0005524">
    <property type="term" value="F:ATP binding"/>
    <property type="evidence" value="ECO:0007669"/>
    <property type="project" value="UniProtKB-KW"/>
</dbReference>
<dbReference type="EMBL" id="LXND01000040">
    <property type="protein sequence ID" value="OAD64224.1"/>
    <property type="molecule type" value="Genomic_DNA"/>
</dbReference>
<evidence type="ECO:0000313" key="6">
    <source>
        <dbReference type="EMBL" id="OAD64224.1"/>
    </source>
</evidence>
<dbReference type="SMART" id="SM00382">
    <property type="entry name" value="AAA"/>
    <property type="match status" value="1"/>
</dbReference>
<organism evidence="5 8">
    <name type="scientific">Pediococcus parvulus</name>
    <dbReference type="NCBI Taxonomy" id="54062"/>
    <lineage>
        <taxon>Bacteria</taxon>
        <taxon>Bacillati</taxon>
        <taxon>Bacillota</taxon>
        <taxon>Bacilli</taxon>
        <taxon>Lactobacillales</taxon>
        <taxon>Lactobacillaceae</taxon>
        <taxon>Pediococcus</taxon>
    </lineage>
</organism>
<dbReference type="CDD" id="cd03293">
    <property type="entry name" value="ABC_NrtD_SsuB_transporters"/>
    <property type="match status" value="1"/>
</dbReference>
<name>A0AAP5TCZ7_9LACO</name>
<reference evidence="6 7" key="1">
    <citation type="submission" date="2016-05" db="EMBL/GenBank/DDBJ databases">
        <title>Draft genome sequence of Pediococcus parvulus 2.6, a probiotic beta-glucan producer strain.</title>
        <authorList>
            <person name="Mohedano M.L."/>
            <person name="Perez-Ramos A."/>
            <person name="Duenas M.T."/>
            <person name="Lamontanara A."/>
            <person name="Orru L."/>
            <person name="Spano G."/>
            <person name="Capozzi V."/>
            <person name="Lopez P."/>
        </authorList>
    </citation>
    <scope>NUCLEOTIDE SEQUENCE [LARGE SCALE GENOMIC DNA]</scope>
    <source>
        <strain evidence="6 7">2.6</strain>
    </source>
</reference>
<evidence type="ECO:0000256" key="1">
    <source>
        <dbReference type="ARBA" id="ARBA00022448"/>
    </source>
</evidence>
<evidence type="ECO:0000256" key="3">
    <source>
        <dbReference type="ARBA" id="ARBA00022840"/>
    </source>
</evidence>
<dbReference type="Gene3D" id="3.40.50.300">
    <property type="entry name" value="P-loop containing nucleotide triphosphate hydrolases"/>
    <property type="match status" value="1"/>
</dbReference>
<dbReference type="InterPro" id="IPR050166">
    <property type="entry name" value="ABC_transporter_ATP-bind"/>
</dbReference>
<dbReference type="InterPro" id="IPR027417">
    <property type="entry name" value="P-loop_NTPase"/>
</dbReference>
<keyword evidence="1" id="KW-0813">Transport</keyword>
<dbReference type="Proteomes" id="UP001275867">
    <property type="component" value="Unassembled WGS sequence"/>
</dbReference>
<dbReference type="SUPFAM" id="SSF52540">
    <property type="entry name" value="P-loop containing nucleoside triphosphate hydrolases"/>
    <property type="match status" value="1"/>
</dbReference>
<reference evidence="5" key="2">
    <citation type="submission" date="2019-10" db="EMBL/GenBank/DDBJ databases">
        <title>Malate fermentation in French cider.</title>
        <authorList>
            <person name="Cousin F.J."/>
            <person name="Medina Fernandez S."/>
            <person name="Misery B."/>
            <person name="Laplace J.-M."/>
            <person name="Cretenet M."/>
        </authorList>
    </citation>
    <scope>NUCLEOTIDE SEQUENCE</scope>
    <source>
        <strain evidence="5">UCMA15901</strain>
    </source>
</reference>
<feature type="domain" description="ABC transporter" evidence="4">
    <location>
        <begin position="4"/>
        <end position="231"/>
    </location>
</feature>
<dbReference type="InterPro" id="IPR003593">
    <property type="entry name" value="AAA+_ATPase"/>
</dbReference>
<keyword evidence="3 5" id="KW-0067">ATP-binding</keyword>
<evidence type="ECO:0000259" key="4">
    <source>
        <dbReference type="PROSITE" id="PS50893"/>
    </source>
</evidence>
<dbReference type="Pfam" id="PF00005">
    <property type="entry name" value="ABC_tran"/>
    <property type="match status" value="1"/>
</dbReference>
<dbReference type="GeneID" id="93383785"/>
<dbReference type="RefSeq" id="WP_068806150.1">
    <property type="nucleotide sequence ID" value="NZ_LXND01000040.1"/>
</dbReference>
<dbReference type="EMBL" id="WERX01000035">
    <property type="protein sequence ID" value="MDV7695027.1"/>
    <property type="molecule type" value="Genomic_DNA"/>
</dbReference>
<dbReference type="PROSITE" id="PS50893">
    <property type="entry name" value="ABC_TRANSPORTER_2"/>
    <property type="match status" value="1"/>
</dbReference>
<dbReference type="PANTHER" id="PTHR42788:SF2">
    <property type="entry name" value="ABC TRANSPORTER ATP-BINDING PROTEIN"/>
    <property type="match status" value="1"/>
</dbReference>
<evidence type="ECO:0000313" key="8">
    <source>
        <dbReference type="Proteomes" id="UP001275867"/>
    </source>
</evidence>
<dbReference type="InterPro" id="IPR003439">
    <property type="entry name" value="ABC_transporter-like_ATP-bd"/>
</dbReference>
<dbReference type="Proteomes" id="UP000077280">
    <property type="component" value="Unassembled WGS sequence"/>
</dbReference>
<dbReference type="AlphaFoldDB" id="A0AAP5TCZ7"/>